<evidence type="ECO:0000256" key="1">
    <source>
        <dbReference type="SAM" id="Phobius"/>
    </source>
</evidence>
<dbReference type="Pfam" id="PF05649">
    <property type="entry name" value="Peptidase_M13_N"/>
    <property type="match status" value="1"/>
</dbReference>
<keyword evidence="4" id="KW-1185">Reference proteome</keyword>
<dbReference type="GO" id="GO:0016485">
    <property type="term" value="P:protein processing"/>
    <property type="evidence" value="ECO:0007669"/>
    <property type="project" value="TreeGrafter"/>
</dbReference>
<protein>
    <recommendedName>
        <fullName evidence="2">Peptidase M13 N-terminal domain-containing protein</fullName>
    </recommendedName>
</protein>
<dbReference type="PANTHER" id="PTHR11733">
    <property type="entry name" value="ZINC METALLOPROTEASE FAMILY M13 NEPRILYSIN-RELATED"/>
    <property type="match status" value="1"/>
</dbReference>
<dbReference type="PROSITE" id="PS51885">
    <property type="entry name" value="NEPRILYSIN"/>
    <property type="match status" value="1"/>
</dbReference>
<dbReference type="Gene3D" id="3.40.390.10">
    <property type="entry name" value="Collagenase (Catalytic Domain)"/>
    <property type="match status" value="1"/>
</dbReference>
<dbReference type="Gene3D" id="1.10.1380.10">
    <property type="entry name" value="Neutral endopeptidase , domain2"/>
    <property type="match status" value="1"/>
</dbReference>
<evidence type="ECO:0000259" key="2">
    <source>
        <dbReference type="Pfam" id="PF05649"/>
    </source>
</evidence>
<dbReference type="SUPFAM" id="SSF55486">
    <property type="entry name" value="Metalloproteases ('zincins'), catalytic domain"/>
    <property type="match status" value="1"/>
</dbReference>
<dbReference type="Proteomes" id="UP001209878">
    <property type="component" value="Unassembled WGS sequence"/>
</dbReference>
<sequence length="156" mass="17528">MFTPPPTPSVRVYSSSHTRGTKRSWCGRRTVFERQLLLLVTIFVAIIVILIIVMAVKSGTPQKSHQEPAVSGRPTNCLSQDCVLTAARMLEAMNQSVDPCDDFYDYACGRWSIKNVMPSNEASYGVLSKVRRDVVLKVKGKCRSRRGIIIIIWKLL</sequence>
<feature type="domain" description="Peptidase M13 N-terminal" evidence="2">
    <location>
        <begin position="99"/>
        <end position="138"/>
    </location>
</feature>
<accession>A0AAD9K0K5</accession>
<dbReference type="AlphaFoldDB" id="A0AAD9K0K5"/>
<organism evidence="3 4">
    <name type="scientific">Ridgeia piscesae</name>
    <name type="common">Tubeworm</name>
    <dbReference type="NCBI Taxonomy" id="27915"/>
    <lineage>
        <taxon>Eukaryota</taxon>
        <taxon>Metazoa</taxon>
        <taxon>Spiralia</taxon>
        <taxon>Lophotrochozoa</taxon>
        <taxon>Annelida</taxon>
        <taxon>Polychaeta</taxon>
        <taxon>Sedentaria</taxon>
        <taxon>Canalipalpata</taxon>
        <taxon>Sabellida</taxon>
        <taxon>Siboglinidae</taxon>
        <taxon>Ridgeia</taxon>
    </lineage>
</organism>
<proteinExistence type="predicted"/>
<dbReference type="InterPro" id="IPR024079">
    <property type="entry name" value="MetalloPept_cat_dom_sf"/>
</dbReference>
<dbReference type="InterPro" id="IPR008753">
    <property type="entry name" value="Peptidase_M13_N"/>
</dbReference>
<keyword evidence="1" id="KW-0472">Membrane</keyword>
<gene>
    <name evidence="3" type="ORF">NP493_1520g00001</name>
</gene>
<evidence type="ECO:0000313" key="3">
    <source>
        <dbReference type="EMBL" id="KAK2162482.1"/>
    </source>
</evidence>
<reference evidence="3" key="1">
    <citation type="journal article" date="2023" name="Mol. Biol. Evol.">
        <title>Third-Generation Sequencing Reveals the Adaptive Role of the Epigenome in Three Deep-Sea Polychaetes.</title>
        <authorList>
            <person name="Perez M."/>
            <person name="Aroh O."/>
            <person name="Sun Y."/>
            <person name="Lan Y."/>
            <person name="Juniper S.K."/>
            <person name="Young C.R."/>
            <person name="Angers B."/>
            <person name="Qian P.Y."/>
        </authorList>
    </citation>
    <scope>NUCLEOTIDE SEQUENCE</scope>
    <source>
        <strain evidence="3">R07B-5</strain>
    </source>
</reference>
<dbReference type="GO" id="GO:0005886">
    <property type="term" value="C:plasma membrane"/>
    <property type="evidence" value="ECO:0007669"/>
    <property type="project" value="TreeGrafter"/>
</dbReference>
<dbReference type="InterPro" id="IPR042089">
    <property type="entry name" value="Peptidase_M13_dom_2"/>
</dbReference>
<name>A0AAD9K0K5_RIDPI</name>
<keyword evidence="1" id="KW-0812">Transmembrane</keyword>
<keyword evidence="1" id="KW-1133">Transmembrane helix</keyword>
<feature type="transmembrane region" description="Helical" evidence="1">
    <location>
        <begin position="36"/>
        <end position="56"/>
    </location>
</feature>
<dbReference type="InterPro" id="IPR000718">
    <property type="entry name" value="Peptidase_M13"/>
</dbReference>
<dbReference type="EMBL" id="JAODUO010001519">
    <property type="protein sequence ID" value="KAK2162482.1"/>
    <property type="molecule type" value="Genomic_DNA"/>
</dbReference>
<dbReference type="PANTHER" id="PTHR11733:SF167">
    <property type="entry name" value="FI17812P1-RELATED"/>
    <property type="match status" value="1"/>
</dbReference>
<evidence type="ECO:0000313" key="4">
    <source>
        <dbReference type="Proteomes" id="UP001209878"/>
    </source>
</evidence>
<comment type="caution">
    <text evidence="3">The sequence shown here is derived from an EMBL/GenBank/DDBJ whole genome shotgun (WGS) entry which is preliminary data.</text>
</comment>
<dbReference type="GO" id="GO:0004222">
    <property type="term" value="F:metalloendopeptidase activity"/>
    <property type="evidence" value="ECO:0007669"/>
    <property type="project" value="InterPro"/>
</dbReference>